<evidence type="ECO:0000256" key="4">
    <source>
        <dbReference type="ARBA" id="ARBA00022692"/>
    </source>
</evidence>
<evidence type="ECO:0000256" key="8">
    <source>
        <dbReference type="SAM" id="Phobius"/>
    </source>
</evidence>
<feature type="transmembrane region" description="Helical" evidence="8">
    <location>
        <begin position="72"/>
        <end position="91"/>
    </location>
</feature>
<evidence type="ECO:0000256" key="1">
    <source>
        <dbReference type="ARBA" id="ARBA00004141"/>
    </source>
</evidence>
<dbReference type="PANTHER" id="PTHR48086">
    <property type="entry name" value="SODIUM/PROLINE SYMPORTER-RELATED"/>
    <property type="match status" value="1"/>
</dbReference>
<dbReference type="InterPro" id="IPR050277">
    <property type="entry name" value="Sodium:Solute_Symporter"/>
</dbReference>
<reference evidence="9 10" key="1">
    <citation type="submission" date="2021-06" db="EMBL/GenBank/DDBJ databases">
        <title>Staphylococcus lentus K169 genome sequencing.</title>
        <authorList>
            <person name="Sundareshan S."/>
            <person name="Akhila D.S."/>
            <person name="Prachi D."/>
            <person name="Sivakumar R."/>
            <person name="Rajendhran J."/>
            <person name="Isloor S."/>
            <person name="Hegde N.R."/>
        </authorList>
    </citation>
    <scope>NUCLEOTIDE SEQUENCE [LARGE SCALE GENOMIC DNA]</scope>
    <source>
        <strain evidence="9 10">K169</strain>
    </source>
</reference>
<feature type="transmembrane region" description="Helical" evidence="8">
    <location>
        <begin position="183"/>
        <end position="202"/>
    </location>
</feature>
<evidence type="ECO:0000256" key="7">
    <source>
        <dbReference type="RuleBase" id="RU362091"/>
    </source>
</evidence>
<keyword evidence="6 8" id="KW-0472">Membrane</keyword>
<evidence type="ECO:0000313" key="10">
    <source>
        <dbReference type="Proteomes" id="UP000770161"/>
    </source>
</evidence>
<evidence type="ECO:0000256" key="3">
    <source>
        <dbReference type="ARBA" id="ARBA00022448"/>
    </source>
</evidence>
<feature type="transmembrane region" description="Helical" evidence="8">
    <location>
        <begin position="6"/>
        <end position="23"/>
    </location>
</feature>
<dbReference type="InterPro" id="IPR001734">
    <property type="entry name" value="Na/solute_symporter"/>
</dbReference>
<keyword evidence="3" id="KW-0813">Transport</keyword>
<feature type="transmembrane region" description="Helical" evidence="8">
    <location>
        <begin position="433"/>
        <end position="451"/>
    </location>
</feature>
<gene>
    <name evidence="9" type="ORF">KQ656_11355</name>
</gene>
<name>A0ABS6H0X9_MAMLE</name>
<dbReference type="GeneID" id="99675758"/>
<keyword evidence="4 8" id="KW-0812">Transmembrane</keyword>
<feature type="transmembrane region" description="Helical" evidence="8">
    <location>
        <begin position="380"/>
        <end position="401"/>
    </location>
</feature>
<feature type="transmembrane region" description="Helical" evidence="8">
    <location>
        <begin position="44"/>
        <end position="66"/>
    </location>
</feature>
<dbReference type="Gene3D" id="1.20.1730.10">
    <property type="entry name" value="Sodium/glucose cotransporter"/>
    <property type="match status" value="1"/>
</dbReference>
<keyword evidence="5 8" id="KW-1133">Transmembrane helix</keyword>
<feature type="transmembrane region" description="Helical" evidence="8">
    <location>
        <begin position="111"/>
        <end position="129"/>
    </location>
</feature>
<comment type="caution">
    <text evidence="9">The sequence shown here is derived from an EMBL/GenBank/DDBJ whole genome shotgun (WGS) entry which is preliminary data.</text>
</comment>
<dbReference type="RefSeq" id="WP_016998497.1">
    <property type="nucleotide sequence ID" value="NZ_CP120155.1"/>
</dbReference>
<comment type="similarity">
    <text evidence="2 7">Belongs to the sodium:solute symporter (SSF) (TC 2.A.21) family.</text>
</comment>
<dbReference type="Pfam" id="PF00474">
    <property type="entry name" value="SSF"/>
    <property type="match status" value="1"/>
</dbReference>
<feature type="transmembrane region" description="Helical" evidence="8">
    <location>
        <begin position="354"/>
        <end position="374"/>
    </location>
</feature>
<comment type="subcellular location">
    <subcellularLocation>
        <location evidence="1">Membrane</location>
        <topology evidence="1">Multi-pass membrane protein</topology>
    </subcellularLocation>
</comment>
<dbReference type="Proteomes" id="UP000770161">
    <property type="component" value="Unassembled WGS sequence"/>
</dbReference>
<proteinExistence type="inferred from homology"/>
<feature type="transmembrane region" description="Helical" evidence="8">
    <location>
        <begin position="301"/>
        <end position="328"/>
    </location>
</feature>
<sequence>MGWYATYFIVYFIFMLAIAYYYFKKIKTYEDYLIGGWNTGFWQITGTIISTFCGAAVFIGWVGLGFTVGLSGYWKFAFVAILFSLILILGFARPLRRQKLITLADLFTKRFGGKAGVVPSILSAFIYSVPTTALQMVGMSTVFNITFDMNVSLGIFISFVVILIFTVIGGLPATMLTDAIQSIIIIIGVVILAVVTVVHVGGLSTLFENSSSKLLSISGPDGYGEVLLYALSVGPFYLVWQSIWQRIFAAKSENVAVSANALGFVISGFISILPFIIGLAARQFVPLDMHPDLVFSYVTDLLLSSPLGGLVFLGLLAALMTGATSFILQGSSNLTIDFYQTFINKNASSRKMLVFSRISVAIITILACLFAYTVSDIATTYQWALRLTSTILVIPFIAVMFWKGVTKIGVMVSMIGTAILVLLYPLFNLPIDHAIFGFIISFILLVGTSLLTKHDKLETIQAAYFEKLDNPNLEDYYE</sequence>
<feature type="transmembrane region" description="Helical" evidence="8">
    <location>
        <begin position="261"/>
        <end position="281"/>
    </location>
</feature>
<dbReference type="EMBL" id="JAHLZN010000028">
    <property type="protein sequence ID" value="MBU6114562.1"/>
    <property type="molecule type" value="Genomic_DNA"/>
</dbReference>
<organism evidence="9 10">
    <name type="scientific">Mammaliicoccus lentus</name>
    <name type="common">Staphylococcus lentus</name>
    <dbReference type="NCBI Taxonomy" id="42858"/>
    <lineage>
        <taxon>Bacteria</taxon>
        <taxon>Bacillati</taxon>
        <taxon>Bacillota</taxon>
        <taxon>Bacilli</taxon>
        <taxon>Bacillales</taxon>
        <taxon>Staphylococcaceae</taxon>
        <taxon>Mammaliicoccus</taxon>
    </lineage>
</organism>
<feature type="transmembrane region" description="Helical" evidence="8">
    <location>
        <begin position="222"/>
        <end position="240"/>
    </location>
</feature>
<dbReference type="PROSITE" id="PS50283">
    <property type="entry name" value="NA_SOLUT_SYMP_3"/>
    <property type="match status" value="1"/>
</dbReference>
<feature type="transmembrane region" description="Helical" evidence="8">
    <location>
        <begin position="149"/>
        <end position="171"/>
    </location>
</feature>
<protein>
    <submittedName>
        <fullName evidence="9">Sodium:solute symporter family protein</fullName>
    </submittedName>
</protein>
<dbReference type="CDD" id="cd10322">
    <property type="entry name" value="SLC5sbd"/>
    <property type="match status" value="1"/>
</dbReference>
<accession>A0ABS6H0X9</accession>
<dbReference type="InterPro" id="IPR038377">
    <property type="entry name" value="Na/Glc_symporter_sf"/>
</dbReference>
<dbReference type="PANTHER" id="PTHR48086:SF7">
    <property type="entry name" value="SODIUM-SOLUTE SYMPORTER-RELATED"/>
    <property type="match status" value="1"/>
</dbReference>
<evidence type="ECO:0000256" key="6">
    <source>
        <dbReference type="ARBA" id="ARBA00023136"/>
    </source>
</evidence>
<evidence type="ECO:0000256" key="5">
    <source>
        <dbReference type="ARBA" id="ARBA00022989"/>
    </source>
</evidence>
<keyword evidence="10" id="KW-1185">Reference proteome</keyword>
<feature type="transmembrane region" description="Helical" evidence="8">
    <location>
        <begin position="408"/>
        <end position="427"/>
    </location>
</feature>
<evidence type="ECO:0000313" key="9">
    <source>
        <dbReference type="EMBL" id="MBU6114562.1"/>
    </source>
</evidence>
<evidence type="ECO:0000256" key="2">
    <source>
        <dbReference type="ARBA" id="ARBA00006434"/>
    </source>
</evidence>